<keyword evidence="2" id="KW-1185">Reference proteome</keyword>
<proteinExistence type="predicted"/>
<accession>A0A2R8AW93</accession>
<evidence type="ECO:0000313" key="2">
    <source>
        <dbReference type="Proteomes" id="UP000244904"/>
    </source>
</evidence>
<dbReference type="OrthoDB" id="9806524at2"/>
<dbReference type="EMBL" id="OMOJ01000003">
    <property type="protein sequence ID" value="SPF80290.1"/>
    <property type="molecule type" value="Genomic_DNA"/>
</dbReference>
<reference evidence="2" key="1">
    <citation type="submission" date="2018-03" db="EMBL/GenBank/DDBJ databases">
        <authorList>
            <person name="Rodrigo-Torres L."/>
            <person name="Arahal R. D."/>
            <person name="Lucena T."/>
        </authorList>
    </citation>
    <scope>NUCLEOTIDE SEQUENCE [LARGE SCALE GENOMIC DNA]</scope>
    <source>
        <strain evidence="2">CECT 8871</strain>
    </source>
</reference>
<protein>
    <recommendedName>
        <fullName evidence="3">SapC family protein</fullName>
    </recommendedName>
</protein>
<organism evidence="1 2">
    <name type="scientific">Pseudoprimorskyibacter insulae</name>
    <dbReference type="NCBI Taxonomy" id="1695997"/>
    <lineage>
        <taxon>Bacteria</taxon>
        <taxon>Pseudomonadati</taxon>
        <taxon>Pseudomonadota</taxon>
        <taxon>Alphaproteobacteria</taxon>
        <taxon>Rhodobacterales</taxon>
        <taxon>Paracoccaceae</taxon>
        <taxon>Pseudoprimorskyibacter</taxon>
    </lineage>
</organism>
<evidence type="ECO:0000313" key="1">
    <source>
        <dbReference type="EMBL" id="SPF80290.1"/>
    </source>
</evidence>
<evidence type="ECO:0008006" key="3">
    <source>
        <dbReference type="Google" id="ProtNLM"/>
    </source>
</evidence>
<sequence length="255" mass="27462">MATETETLDPATKPAKRAGGGFPVMYSGVLPISNEAHRSHRITMNNQALAKASTIHLIPAVIDEFGPAAPYLPIMFVPTVAGPSPVFVCSLASGRNAFVSDDGRWTRGYVPAYLRRYPFILGNTDAEDPILCIDSGFEDFTDGDDGQLLFNEDGGQSDYLQGIIRLSSDYALSARRTEEAMKRVADLDLLRTVGIEGRNAEGGKVSLQGMAGIDFQRLEALSDQEYLSLREGGLLEALYAHRVSMSSLGALQAGA</sequence>
<dbReference type="InterPro" id="IPR010836">
    <property type="entry name" value="SapC"/>
</dbReference>
<dbReference type="RefSeq" id="WP_108886152.1">
    <property type="nucleotide sequence ID" value="NZ_OMOJ01000003.1"/>
</dbReference>
<dbReference type="AlphaFoldDB" id="A0A2R8AW93"/>
<dbReference type="Proteomes" id="UP000244904">
    <property type="component" value="Unassembled WGS sequence"/>
</dbReference>
<dbReference type="Pfam" id="PF07277">
    <property type="entry name" value="SapC"/>
    <property type="match status" value="1"/>
</dbReference>
<gene>
    <name evidence="1" type="ORF">PRI8871_02093</name>
</gene>
<name>A0A2R8AW93_9RHOB</name>